<evidence type="ECO:0000313" key="2">
    <source>
        <dbReference type="Proteomes" id="UP000244722"/>
    </source>
</evidence>
<evidence type="ECO:0000313" key="1">
    <source>
        <dbReference type="EMBL" id="PUU83644.1"/>
    </source>
</evidence>
<comment type="caution">
    <text evidence="1">The sequence shown here is derived from an EMBL/GenBank/DDBJ whole genome shotgun (WGS) entry which is preliminary data.</text>
</comment>
<dbReference type="OrthoDB" id="5299910at2759"/>
<name>A0A2T7A7E0_TUBBO</name>
<keyword evidence="2" id="KW-1185">Reference proteome</keyword>
<protein>
    <submittedName>
        <fullName evidence="1">Uncharacterized protein</fullName>
    </submittedName>
</protein>
<reference evidence="1 2" key="1">
    <citation type="submission" date="2017-04" db="EMBL/GenBank/DDBJ databases">
        <title>Draft genome sequence of Tuber borchii Vittad., a whitish edible truffle.</title>
        <authorList>
            <consortium name="DOE Joint Genome Institute"/>
            <person name="Murat C."/>
            <person name="Kuo A."/>
            <person name="Barry K.W."/>
            <person name="Clum A."/>
            <person name="Dockter R.B."/>
            <person name="Fauchery L."/>
            <person name="Iotti M."/>
            <person name="Kohler A."/>
            <person name="Labutti K."/>
            <person name="Lindquist E.A."/>
            <person name="Lipzen A."/>
            <person name="Ohm R.A."/>
            <person name="Wang M."/>
            <person name="Grigoriev I.V."/>
            <person name="Zambonelli A."/>
            <person name="Martin F.M."/>
        </authorList>
    </citation>
    <scope>NUCLEOTIDE SEQUENCE [LARGE SCALE GENOMIC DNA]</scope>
    <source>
        <strain evidence="1 2">Tbo3840</strain>
    </source>
</reference>
<dbReference type="Proteomes" id="UP000244722">
    <property type="component" value="Unassembled WGS sequence"/>
</dbReference>
<organism evidence="1 2">
    <name type="scientific">Tuber borchii</name>
    <name type="common">White truffle</name>
    <dbReference type="NCBI Taxonomy" id="42251"/>
    <lineage>
        <taxon>Eukaryota</taxon>
        <taxon>Fungi</taxon>
        <taxon>Dikarya</taxon>
        <taxon>Ascomycota</taxon>
        <taxon>Pezizomycotina</taxon>
        <taxon>Pezizomycetes</taxon>
        <taxon>Pezizales</taxon>
        <taxon>Tuberaceae</taxon>
        <taxon>Tuber</taxon>
    </lineage>
</organism>
<dbReference type="EMBL" id="NESQ01000008">
    <property type="protein sequence ID" value="PUU83644.1"/>
    <property type="molecule type" value="Genomic_DNA"/>
</dbReference>
<accession>A0A2T7A7E0</accession>
<gene>
    <name evidence="1" type="ORF">B9Z19DRAFT_1174143</name>
</gene>
<dbReference type="AlphaFoldDB" id="A0A2T7A7E0"/>
<sequence>MMIYPIFVQLPLPGEQFPPPGTTRKLIKSCFSEGWDRIQKGVLPACKAKQCVARFKPSLSRKDAKIKRKQVTCCGGKYIRL</sequence>
<proteinExistence type="predicted"/>